<dbReference type="FunFam" id="3.80.10.10:FF:000129">
    <property type="entry name" value="Leucine-rich repeat receptor-like kinase"/>
    <property type="match status" value="1"/>
</dbReference>
<dbReference type="InterPro" id="IPR000719">
    <property type="entry name" value="Prot_kinase_dom"/>
</dbReference>
<sequence>MLSKYCLLLFAIVLEYSLNPAVLLHAQGDNPRGFVSIDCGLPKGSDYKESTTELYYKSDANLIDSGESKKLSAVPEEISDEKYLFTLRSFPRGKKNCYTFQPTPGRGNRYLIRATFLYGNYDSLNLLPTFDLTLGAETWSTIVIEDSSKVVRKEIIHVLSSDYVHVCLIKTGTSTPFISAIELRHLNDTESPYSAGSASLQTLRQQYCDKKDSREVFRYEDDIYDRRWTPKKFTKERQTTELDINNTSPSHVPKSALETVCVPDKVSDSLNNIKWETTNKADEFYVFMHFTETKKLDTNEFREFNIYINDELWYDQPVVPPYLGVTSIYTGRPKTGDDVYNIKIEKTENSTLQPIINAYEVYSAKNFSNNGTYDPDVSAILNIKSKYGVTKNWQGDPCEPQDFVWDGLICSYPSSDHSARITSLNLSASKLTGEILGSIVDLTQLKTLDLSHNNLKGQIPEFLSHLKLSVLNLEGNKFTGPVPAQLLENQKNGILLFSYDVSGDEKKNNKYIPIVVGTVLGSVFLAAIFFGLWIIRGRVMRVFKQSIKKPQENISDIEGKVRRFTYSQVLDITKNLHEKLGEGGFGEVYRGSVGDIQVAVKMLSESSDQGSREFQTEVSLLARVHHKNLTSMVGYCNEDTHMGIIYEYMAERNLEEYLSGNSKGISSWVERLQIALGAAQGLEYLHHGCKPAIIHRDVKTSNILLNQQFQAKLADFGLSEAYPAIGGTHISTVFFAGTNGYIDPESRKNNRLTEKTDVFSFGVVLLEMITGKRPLLGPEGNIGIAQWVGNNVQNGFITQVVDVRFEENYDKDSVRKAVNLALTCASEISSRRPTMDEVVKMLKECLAIETDNLDADPNDSNDMFSTDPERSLFPRSRRAS</sequence>
<proteinExistence type="predicted"/>
<organism evidence="23 24">
    <name type="scientific">Daucus carota subsp. sativus</name>
    <name type="common">Carrot</name>
    <dbReference type="NCBI Taxonomy" id="79200"/>
    <lineage>
        <taxon>Eukaryota</taxon>
        <taxon>Viridiplantae</taxon>
        <taxon>Streptophyta</taxon>
        <taxon>Embryophyta</taxon>
        <taxon>Tracheophyta</taxon>
        <taxon>Spermatophyta</taxon>
        <taxon>Magnoliopsida</taxon>
        <taxon>eudicotyledons</taxon>
        <taxon>Gunneridae</taxon>
        <taxon>Pentapetalae</taxon>
        <taxon>asterids</taxon>
        <taxon>campanulids</taxon>
        <taxon>Apiales</taxon>
        <taxon>Apiaceae</taxon>
        <taxon>Apioideae</taxon>
        <taxon>Scandiceae</taxon>
        <taxon>Daucinae</taxon>
        <taxon>Daucus</taxon>
        <taxon>Daucus sect. Daucus</taxon>
    </lineage>
</organism>
<gene>
    <name evidence="23" type="ORF">DCAR_0623469</name>
</gene>
<evidence type="ECO:0000256" key="16">
    <source>
        <dbReference type="ARBA" id="ARBA00047899"/>
    </source>
</evidence>
<dbReference type="InterPro" id="IPR001245">
    <property type="entry name" value="Ser-Thr/Tyr_kinase_cat_dom"/>
</dbReference>
<name>A0AAF0XA38_DAUCS</name>
<dbReference type="InterPro" id="IPR008271">
    <property type="entry name" value="Ser/Thr_kinase_AS"/>
</dbReference>
<keyword evidence="5" id="KW-0433">Leucine-rich repeat</keyword>
<dbReference type="InterPro" id="IPR024788">
    <property type="entry name" value="Malectin-like_Carb-bd_dom"/>
</dbReference>
<evidence type="ECO:0000256" key="3">
    <source>
        <dbReference type="ARBA" id="ARBA00022527"/>
    </source>
</evidence>
<evidence type="ECO:0000256" key="9">
    <source>
        <dbReference type="ARBA" id="ARBA00022737"/>
    </source>
</evidence>
<keyword evidence="11" id="KW-0418">Kinase</keyword>
<keyword evidence="13 20" id="KW-1133">Transmembrane helix</keyword>
<reference evidence="23" key="1">
    <citation type="journal article" date="2016" name="Nat. Genet.">
        <title>A high-quality carrot genome assembly provides new insights into carotenoid accumulation and asterid genome evolution.</title>
        <authorList>
            <person name="Iorizzo M."/>
            <person name="Ellison S."/>
            <person name="Senalik D."/>
            <person name="Zeng P."/>
            <person name="Satapoomin P."/>
            <person name="Huang J."/>
            <person name="Bowman M."/>
            <person name="Iovene M."/>
            <person name="Sanseverino W."/>
            <person name="Cavagnaro P."/>
            <person name="Yildiz M."/>
            <person name="Macko-Podgorni A."/>
            <person name="Moranska E."/>
            <person name="Grzebelus E."/>
            <person name="Grzebelus D."/>
            <person name="Ashrafi H."/>
            <person name="Zheng Z."/>
            <person name="Cheng S."/>
            <person name="Spooner D."/>
            <person name="Van Deynze A."/>
            <person name="Simon P."/>
        </authorList>
    </citation>
    <scope>NUCLEOTIDE SEQUENCE</scope>
    <source>
        <tissue evidence="23">Leaf</tissue>
    </source>
</reference>
<dbReference type="Pfam" id="PF13855">
    <property type="entry name" value="LRR_8"/>
    <property type="match status" value="1"/>
</dbReference>
<comment type="catalytic activity">
    <reaction evidence="16">
        <text>L-threonyl-[protein] + ATP = O-phospho-L-threonyl-[protein] + ADP + H(+)</text>
        <dbReference type="Rhea" id="RHEA:46608"/>
        <dbReference type="Rhea" id="RHEA-COMP:11060"/>
        <dbReference type="Rhea" id="RHEA-COMP:11605"/>
        <dbReference type="ChEBI" id="CHEBI:15378"/>
        <dbReference type="ChEBI" id="CHEBI:30013"/>
        <dbReference type="ChEBI" id="CHEBI:30616"/>
        <dbReference type="ChEBI" id="CHEBI:61977"/>
        <dbReference type="ChEBI" id="CHEBI:456216"/>
        <dbReference type="EC" id="2.7.11.1"/>
    </reaction>
</comment>
<comment type="catalytic activity">
    <reaction evidence="17">
        <text>L-seryl-[protein] + ATP = O-phospho-L-seryl-[protein] + ADP + H(+)</text>
        <dbReference type="Rhea" id="RHEA:17989"/>
        <dbReference type="Rhea" id="RHEA-COMP:9863"/>
        <dbReference type="Rhea" id="RHEA-COMP:11604"/>
        <dbReference type="ChEBI" id="CHEBI:15378"/>
        <dbReference type="ChEBI" id="CHEBI:29999"/>
        <dbReference type="ChEBI" id="CHEBI:30616"/>
        <dbReference type="ChEBI" id="CHEBI:83421"/>
        <dbReference type="ChEBI" id="CHEBI:456216"/>
        <dbReference type="EC" id="2.7.11.1"/>
    </reaction>
</comment>
<keyword evidence="3" id="KW-0723">Serine/threonine-protein kinase</keyword>
<evidence type="ECO:0000256" key="2">
    <source>
        <dbReference type="ARBA" id="ARBA00012513"/>
    </source>
</evidence>
<dbReference type="SUPFAM" id="SSF52058">
    <property type="entry name" value="L domain-like"/>
    <property type="match status" value="1"/>
</dbReference>
<dbReference type="InterPro" id="IPR001611">
    <property type="entry name" value="Leu-rich_rpt"/>
</dbReference>
<evidence type="ECO:0000256" key="4">
    <source>
        <dbReference type="ARBA" id="ARBA00022553"/>
    </source>
</evidence>
<comment type="subcellular location">
    <subcellularLocation>
        <location evidence="1">Membrane</location>
        <topology evidence="1">Single-pass membrane protein</topology>
    </subcellularLocation>
</comment>
<dbReference type="PROSITE" id="PS00108">
    <property type="entry name" value="PROTEIN_KINASE_ST"/>
    <property type="match status" value="1"/>
</dbReference>
<keyword evidence="6" id="KW-0808">Transferase</keyword>
<evidence type="ECO:0000256" key="19">
    <source>
        <dbReference type="SAM" id="MobiDB-lite"/>
    </source>
</evidence>
<evidence type="ECO:0000256" key="5">
    <source>
        <dbReference type="ARBA" id="ARBA00022614"/>
    </source>
</evidence>
<feature type="binding site" evidence="18">
    <location>
        <position position="601"/>
    </location>
    <ligand>
        <name>ATP</name>
        <dbReference type="ChEBI" id="CHEBI:30616"/>
    </ligand>
</feature>
<keyword evidence="10 18" id="KW-0547">Nucleotide-binding</keyword>
<keyword evidence="15" id="KW-0675">Receptor</keyword>
<dbReference type="Proteomes" id="UP000077755">
    <property type="component" value="Chromosome 6"/>
</dbReference>
<keyword evidence="7 20" id="KW-0812">Transmembrane</keyword>
<evidence type="ECO:0000256" key="7">
    <source>
        <dbReference type="ARBA" id="ARBA00022692"/>
    </source>
</evidence>
<evidence type="ECO:0000256" key="1">
    <source>
        <dbReference type="ARBA" id="ARBA00004167"/>
    </source>
</evidence>
<dbReference type="EMBL" id="CP093348">
    <property type="protein sequence ID" value="WOH04063.1"/>
    <property type="molecule type" value="Genomic_DNA"/>
</dbReference>
<evidence type="ECO:0000256" key="14">
    <source>
        <dbReference type="ARBA" id="ARBA00023136"/>
    </source>
</evidence>
<keyword evidence="9" id="KW-0677">Repeat</keyword>
<evidence type="ECO:0000256" key="13">
    <source>
        <dbReference type="ARBA" id="ARBA00022989"/>
    </source>
</evidence>
<dbReference type="PROSITE" id="PS51450">
    <property type="entry name" value="LRR"/>
    <property type="match status" value="1"/>
</dbReference>
<accession>A0AAF0XA38</accession>
<dbReference type="AlphaFoldDB" id="A0AAF0XA38"/>
<feature type="domain" description="Protein kinase" evidence="22">
    <location>
        <begin position="574"/>
        <end position="846"/>
    </location>
</feature>
<feature type="region of interest" description="Disordered" evidence="19">
    <location>
        <begin position="853"/>
        <end position="880"/>
    </location>
</feature>
<evidence type="ECO:0000256" key="8">
    <source>
        <dbReference type="ARBA" id="ARBA00022729"/>
    </source>
</evidence>
<dbReference type="CDD" id="cd14066">
    <property type="entry name" value="STKc_IRAK"/>
    <property type="match status" value="1"/>
</dbReference>
<evidence type="ECO:0000313" key="23">
    <source>
        <dbReference type="EMBL" id="WOH04063.1"/>
    </source>
</evidence>
<evidence type="ECO:0000259" key="22">
    <source>
        <dbReference type="PROSITE" id="PS50011"/>
    </source>
</evidence>
<dbReference type="Pfam" id="PF07714">
    <property type="entry name" value="PK_Tyr_Ser-Thr"/>
    <property type="match status" value="1"/>
</dbReference>
<dbReference type="PANTHER" id="PTHR45631">
    <property type="entry name" value="OS07G0107800 PROTEIN-RELATED"/>
    <property type="match status" value="1"/>
</dbReference>
<dbReference type="Gene3D" id="1.10.510.10">
    <property type="entry name" value="Transferase(Phosphotransferase) domain 1"/>
    <property type="match status" value="1"/>
</dbReference>
<feature type="signal peptide" evidence="21">
    <location>
        <begin position="1"/>
        <end position="17"/>
    </location>
</feature>
<dbReference type="SUPFAM" id="SSF56112">
    <property type="entry name" value="Protein kinase-like (PK-like)"/>
    <property type="match status" value="1"/>
</dbReference>
<dbReference type="KEGG" id="dcr:108192667"/>
<evidence type="ECO:0000256" key="18">
    <source>
        <dbReference type="PROSITE-ProRule" id="PRU10141"/>
    </source>
</evidence>
<evidence type="ECO:0000256" key="20">
    <source>
        <dbReference type="SAM" id="Phobius"/>
    </source>
</evidence>
<keyword evidence="12 18" id="KW-0067">ATP-binding</keyword>
<feature type="transmembrane region" description="Helical" evidence="20">
    <location>
        <begin position="511"/>
        <end position="535"/>
    </location>
</feature>
<keyword evidence="14 20" id="KW-0472">Membrane</keyword>
<protein>
    <recommendedName>
        <fullName evidence="2">non-specific serine/threonine protein kinase</fullName>
        <ecNumber evidence="2">2.7.11.1</ecNumber>
    </recommendedName>
</protein>
<dbReference type="PROSITE" id="PS00107">
    <property type="entry name" value="PROTEIN_KINASE_ATP"/>
    <property type="match status" value="1"/>
</dbReference>
<keyword evidence="4" id="KW-0597">Phosphoprotein</keyword>
<dbReference type="InterPro" id="IPR017441">
    <property type="entry name" value="Protein_kinase_ATP_BS"/>
</dbReference>
<evidence type="ECO:0000256" key="17">
    <source>
        <dbReference type="ARBA" id="ARBA00048679"/>
    </source>
</evidence>
<dbReference type="GO" id="GO:0004674">
    <property type="term" value="F:protein serine/threonine kinase activity"/>
    <property type="evidence" value="ECO:0007669"/>
    <property type="project" value="UniProtKB-KW"/>
</dbReference>
<evidence type="ECO:0000313" key="24">
    <source>
        <dbReference type="Proteomes" id="UP000077755"/>
    </source>
</evidence>
<evidence type="ECO:0000256" key="21">
    <source>
        <dbReference type="SAM" id="SignalP"/>
    </source>
</evidence>
<dbReference type="Gene3D" id="3.30.200.20">
    <property type="entry name" value="Phosphorylase Kinase, domain 1"/>
    <property type="match status" value="1"/>
</dbReference>
<dbReference type="InterPro" id="IPR011009">
    <property type="entry name" value="Kinase-like_dom_sf"/>
</dbReference>
<keyword evidence="24" id="KW-1185">Reference proteome</keyword>
<reference evidence="23" key="2">
    <citation type="submission" date="2022-03" db="EMBL/GenBank/DDBJ databases">
        <title>Draft title - Genomic analysis of global carrot germplasm unveils the trajectory of domestication and the origin of high carotenoid orange carrot.</title>
        <authorList>
            <person name="Iorizzo M."/>
            <person name="Ellison S."/>
            <person name="Senalik D."/>
            <person name="Macko-Podgorni A."/>
            <person name="Grzebelus D."/>
            <person name="Bostan H."/>
            <person name="Rolling W."/>
            <person name="Curaba J."/>
            <person name="Simon P."/>
        </authorList>
    </citation>
    <scope>NUCLEOTIDE SEQUENCE</scope>
    <source>
        <tissue evidence="23">Leaf</tissue>
    </source>
</reference>
<evidence type="ECO:0000256" key="10">
    <source>
        <dbReference type="ARBA" id="ARBA00022741"/>
    </source>
</evidence>
<dbReference type="GO" id="GO:0016020">
    <property type="term" value="C:membrane"/>
    <property type="evidence" value="ECO:0007669"/>
    <property type="project" value="UniProtKB-SubCell"/>
</dbReference>
<dbReference type="FunFam" id="3.30.200.20:FF:000178">
    <property type="entry name" value="serine/threonine-protein kinase PBS1-like"/>
    <property type="match status" value="1"/>
</dbReference>
<evidence type="ECO:0000256" key="12">
    <source>
        <dbReference type="ARBA" id="ARBA00022840"/>
    </source>
</evidence>
<evidence type="ECO:0000256" key="15">
    <source>
        <dbReference type="ARBA" id="ARBA00023170"/>
    </source>
</evidence>
<evidence type="ECO:0000256" key="6">
    <source>
        <dbReference type="ARBA" id="ARBA00022679"/>
    </source>
</evidence>
<feature type="chain" id="PRO_5042276053" description="non-specific serine/threonine protein kinase" evidence="21">
    <location>
        <begin position="18"/>
        <end position="880"/>
    </location>
</feature>
<dbReference type="Pfam" id="PF12819">
    <property type="entry name" value="Malectin_like"/>
    <property type="match status" value="1"/>
</dbReference>
<dbReference type="InterPro" id="IPR032675">
    <property type="entry name" value="LRR_dom_sf"/>
</dbReference>
<dbReference type="EC" id="2.7.11.1" evidence="2"/>
<dbReference type="Gene3D" id="3.80.10.10">
    <property type="entry name" value="Ribonuclease Inhibitor"/>
    <property type="match status" value="1"/>
</dbReference>
<dbReference type="PROSITE" id="PS50011">
    <property type="entry name" value="PROTEIN_KINASE_DOM"/>
    <property type="match status" value="1"/>
</dbReference>
<dbReference type="PANTHER" id="PTHR45631:SF202">
    <property type="entry name" value="SENESCENCE-INDUCED RECEPTOR-LIKE SERINE_THREONINE-PROTEIN KINASE"/>
    <property type="match status" value="1"/>
</dbReference>
<dbReference type="SMART" id="SM00220">
    <property type="entry name" value="S_TKc"/>
    <property type="match status" value="1"/>
</dbReference>
<evidence type="ECO:0000256" key="11">
    <source>
        <dbReference type="ARBA" id="ARBA00022777"/>
    </source>
</evidence>
<keyword evidence="8 21" id="KW-0732">Signal</keyword>
<dbReference type="FunFam" id="1.10.510.10:FF:000146">
    <property type="entry name" value="LRR receptor-like serine/threonine-protein kinase IOS1"/>
    <property type="match status" value="1"/>
</dbReference>
<dbReference type="GO" id="GO:0005524">
    <property type="term" value="F:ATP binding"/>
    <property type="evidence" value="ECO:0007669"/>
    <property type="project" value="UniProtKB-UniRule"/>
</dbReference>